<accession>A0ACC1QEY5</accession>
<reference evidence="1" key="1">
    <citation type="submission" date="2022-07" db="EMBL/GenBank/DDBJ databases">
        <title>Genome Sequence of Lecanicillium saksenae.</title>
        <authorList>
            <person name="Buettner E."/>
        </authorList>
    </citation>
    <scope>NUCLEOTIDE SEQUENCE</scope>
    <source>
        <strain evidence="1">VT-O1</strain>
    </source>
</reference>
<organism evidence="1 2">
    <name type="scientific">Lecanicillium saksenae</name>
    <dbReference type="NCBI Taxonomy" id="468837"/>
    <lineage>
        <taxon>Eukaryota</taxon>
        <taxon>Fungi</taxon>
        <taxon>Dikarya</taxon>
        <taxon>Ascomycota</taxon>
        <taxon>Pezizomycotina</taxon>
        <taxon>Sordariomycetes</taxon>
        <taxon>Hypocreomycetidae</taxon>
        <taxon>Hypocreales</taxon>
        <taxon>Cordycipitaceae</taxon>
        <taxon>Lecanicillium</taxon>
    </lineage>
</organism>
<proteinExistence type="predicted"/>
<evidence type="ECO:0000313" key="1">
    <source>
        <dbReference type="EMBL" id="KAJ3473114.1"/>
    </source>
</evidence>
<evidence type="ECO:0000313" key="2">
    <source>
        <dbReference type="Proteomes" id="UP001148737"/>
    </source>
</evidence>
<dbReference type="Proteomes" id="UP001148737">
    <property type="component" value="Unassembled WGS sequence"/>
</dbReference>
<keyword evidence="2" id="KW-1185">Reference proteome</keyword>
<name>A0ACC1QEY5_9HYPO</name>
<gene>
    <name evidence="1" type="ORF">NLG97_g10510</name>
</gene>
<protein>
    <submittedName>
        <fullName evidence="1">Uncharacterized protein</fullName>
    </submittedName>
</protein>
<sequence>MESLTITIQSPPPSSDTMAVGDVNHDSYAKEVLGLEGDITEDVVDAELVAKANSLGIAASTLQKRNTSSAFSSSSFGSALDQTFSPSASPMPATPHSSVFARSSTDLACNSATGFGQYDQFIASVDGPMEQVRFRKGSLPVINSSAQSVFSVNTNKSFSSVKSGFKPRSWWKKKADTTLACHGCRGSAGKIMALHGLACNHTYCSECLRYVVSQACANEASMPPRCCSQAFPSRVLQEALDRDTQQTFLKAVAHFSTPKHERIYCPSNKCGEFINPNQVTDHKHPFDVTCQHCLARACRMCKGGSHAIGIDCPEDWELEAVKKMGQSSNWKRCHSCHNLVNLPQGRTHMTCRCKTELCHVCGGIWDSTTGCPNLCGDEAELEKRRSGVSSLLEEQDKAAKQAADRAHAEKHDAEQRSRRSPEVQDLHAHAARCRRATPRTSWRSWRSTSRRRTR</sequence>
<comment type="caution">
    <text evidence="1">The sequence shown here is derived from an EMBL/GenBank/DDBJ whole genome shotgun (WGS) entry which is preliminary data.</text>
</comment>
<dbReference type="EMBL" id="JANAKD010002669">
    <property type="protein sequence ID" value="KAJ3473114.1"/>
    <property type="molecule type" value="Genomic_DNA"/>
</dbReference>